<proteinExistence type="predicted"/>
<keyword evidence="1" id="KW-0732">Signal</keyword>
<keyword evidence="3" id="KW-1185">Reference proteome</keyword>
<evidence type="ECO:0008006" key="4">
    <source>
        <dbReference type="Google" id="ProtNLM"/>
    </source>
</evidence>
<dbReference type="EMBL" id="WHLY01000002">
    <property type="protein sequence ID" value="MPR33336.1"/>
    <property type="molecule type" value="Genomic_DNA"/>
</dbReference>
<protein>
    <recommendedName>
        <fullName evidence="4">Lipocalin-like domain-containing protein</fullName>
    </recommendedName>
</protein>
<evidence type="ECO:0000313" key="3">
    <source>
        <dbReference type="Proteomes" id="UP000479293"/>
    </source>
</evidence>
<gene>
    <name evidence="2" type="ORF">GBK04_08170</name>
</gene>
<evidence type="ECO:0000313" key="2">
    <source>
        <dbReference type="EMBL" id="MPR33336.1"/>
    </source>
</evidence>
<feature type="signal peptide" evidence="1">
    <location>
        <begin position="1"/>
        <end position="18"/>
    </location>
</feature>
<dbReference type="AlphaFoldDB" id="A0A7C9BBF4"/>
<sequence length="190" mass="21346">MMKTVHSYTFCLTLVVCAAWKTDLPADTTSTSYHLTKATANRIDFSGEWKLNESESKRDGNFPICILGEQDHIRSKTMKIAEQAGFLTLDVTSPSIDGELVPRKEKLAFDGKEREALVVGSPREESTARWSDDGQTMTVSSARFLDDYSEKAVIKVTEIWKLINDGKSIAISVQVDRSGWDTMKLVYNRQ</sequence>
<accession>A0A7C9BBF4</accession>
<dbReference type="RefSeq" id="WP_152758497.1">
    <property type="nucleotide sequence ID" value="NZ_WHLY01000002.1"/>
</dbReference>
<evidence type="ECO:0000256" key="1">
    <source>
        <dbReference type="SAM" id="SignalP"/>
    </source>
</evidence>
<comment type="caution">
    <text evidence="2">The sequence shown here is derived from an EMBL/GenBank/DDBJ whole genome shotgun (WGS) entry which is preliminary data.</text>
</comment>
<dbReference type="Proteomes" id="UP000479293">
    <property type="component" value="Unassembled WGS sequence"/>
</dbReference>
<feature type="chain" id="PRO_5029019307" description="Lipocalin-like domain-containing protein" evidence="1">
    <location>
        <begin position="19"/>
        <end position="190"/>
    </location>
</feature>
<reference evidence="2 3" key="1">
    <citation type="submission" date="2019-10" db="EMBL/GenBank/DDBJ databases">
        <title>Draft Genome Sequence of Cytophagaceae sp. SJW1-29.</title>
        <authorList>
            <person name="Choi A."/>
        </authorList>
    </citation>
    <scope>NUCLEOTIDE SEQUENCE [LARGE SCALE GENOMIC DNA]</scope>
    <source>
        <strain evidence="2 3">SJW1-29</strain>
    </source>
</reference>
<name>A0A7C9BBF4_9BACT</name>
<organism evidence="2 3">
    <name type="scientific">Salmonirosea aquatica</name>
    <dbReference type="NCBI Taxonomy" id="2654236"/>
    <lineage>
        <taxon>Bacteria</taxon>
        <taxon>Pseudomonadati</taxon>
        <taxon>Bacteroidota</taxon>
        <taxon>Cytophagia</taxon>
        <taxon>Cytophagales</taxon>
        <taxon>Spirosomataceae</taxon>
        <taxon>Salmonirosea</taxon>
    </lineage>
</organism>